<keyword evidence="4" id="KW-1003">Cell membrane</keyword>
<feature type="transmembrane region" description="Helical" evidence="9">
    <location>
        <begin position="377"/>
        <end position="401"/>
    </location>
</feature>
<gene>
    <name evidence="11" type="ORF">BJY26_000063</name>
</gene>
<feature type="transmembrane region" description="Helical" evidence="9">
    <location>
        <begin position="282"/>
        <end position="305"/>
    </location>
</feature>
<evidence type="ECO:0000259" key="10">
    <source>
        <dbReference type="PROSITE" id="PS50850"/>
    </source>
</evidence>
<dbReference type="Proteomes" id="UP000539111">
    <property type="component" value="Unassembled WGS sequence"/>
</dbReference>
<dbReference type="InterPro" id="IPR020846">
    <property type="entry name" value="MFS_dom"/>
</dbReference>
<dbReference type="PROSITE" id="PS50850">
    <property type="entry name" value="MFS"/>
    <property type="match status" value="1"/>
</dbReference>
<reference evidence="11 12" key="1">
    <citation type="submission" date="2020-07" db="EMBL/GenBank/DDBJ databases">
        <title>Sequencing the genomes of 1000 actinobacteria strains.</title>
        <authorList>
            <person name="Klenk H.-P."/>
        </authorList>
    </citation>
    <scope>NUCLEOTIDE SEQUENCE [LARGE SCALE GENOMIC DNA]</scope>
    <source>
        <strain evidence="11 12">DSM 26341</strain>
    </source>
</reference>
<dbReference type="Pfam" id="PF07690">
    <property type="entry name" value="MFS_1"/>
    <property type="match status" value="1"/>
</dbReference>
<dbReference type="Gene3D" id="1.20.1250.20">
    <property type="entry name" value="MFS general substrate transporter like domains"/>
    <property type="match status" value="1"/>
</dbReference>
<evidence type="ECO:0000313" key="12">
    <source>
        <dbReference type="Proteomes" id="UP000539111"/>
    </source>
</evidence>
<keyword evidence="3" id="KW-0813">Transport</keyword>
<dbReference type="PANTHER" id="PTHR43271:SF1">
    <property type="entry name" value="INNER MEMBRANE TRANSPORT PROTEIN YNFM"/>
    <property type="match status" value="1"/>
</dbReference>
<evidence type="ECO:0000256" key="7">
    <source>
        <dbReference type="ARBA" id="ARBA00023136"/>
    </source>
</evidence>
<dbReference type="RefSeq" id="WP_179424690.1">
    <property type="nucleotide sequence ID" value="NZ_JACBZP010000001.1"/>
</dbReference>
<keyword evidence="12" id="KW-1185">Reference proteome</keyword>
<dbReference type="GO" id="GO:0022857">
    <property type="term" value="F:transmembrane transporter activity"/>
    <property type="evidence" value="ECO:0007669"/>
    <property type="project" value="InterPro"/>
</dbReference>
<evidence type="ECO:0000256" key="9">
    <source>
        <dbReference type="SAM" id="Phobius"/>
    </source>
</evidence>
<keyword evidence="6 9" id="KW-1133">Transmembrane helix</keyword>
<comment type="similarity">
    <text evidence="2">Belongs to the major facilitator superfamily.</text>
</comment>
<feature type="domain" description="Major facilitator superfamily (MFS) profile" evidence="10">
    <location>
        <begin position="34"/>
        <end position="431"/>
    </location>
</feature>
<dbReference type="InterPro" id="IPR036259">
    <property type="entry name" value="MFS_trans_sf"/>
</dbReference>
<evidence type="ECO:0000256" key="4">
    <source>
        <dbReference type="ARBA" id="ARBA00022475"/>
    </source>
</evidence>
<feature type="transmembrane region" description="Helical" evidence="9">
    <location>
        <begin position="72"/>
        <end position="92"/>
    </location>
</feature>
<feature type="transmembrane region" description="Helical" evidence="9">
    <location>
        <begin position="407"/>
        <end position="426"/>
    </location>
</feature>
<name>A0A7Z0D166_9MICO</name>
<feature type="region of interest" description="Disordered" evidence="8">
    <location>
        <begin position="1"/>
        <end position="23"/>
    </location>
</feature>
<keyword evidence="5 9" id="KW-0812">Transmembrane</keyword>
<accession>A0A7Z0D166</accession>
<feature type="transmembrane region" description="Helical" evidence="9">
    <location>
        <begin position="199"/>
        <end position="223"/>
    </location>
</feature>
<evidence type="ECO:0000256" key="1">
    <source>
        <dbReference type="ARBA" id="ARBA00004651"/>
    </source>
</evidence>
<evidence type="ECO:0000256" key="3">
    <source>
        <dbReference type="ARBA" id="ARBA00022448"/>
    </source>
</evidence>
<feature type="transmembrane region" description="Helical" evidence="9">
    <location>
        <begin position="251"/>
        <end position="270"/>
    </location>
</feature>
<dbReference type="InterPro" id="IPR011701">
    <property type="entry name" value="MFS"/>
</dbReference>
<feature type="transmembrane region" description="Helical" evidence="9">
    <location>
        <begin position="341"/>
        <end position="365"/>
    </location>
</feature>
<feature type="transmembrane region" description="Helical" evidence="9">
    <location>
        <begin position="157"/>
        <end position="179"/>
    </location>
</feature>
<keyword evidence="7 9" id="KW-0472">Membrane</keyword>
<evidence type="ECO:0000256" key="2">
    <source>
        <dbReference type="ARBA" id="ARBA00008335"/>
    </source>
</evidence>
<dbReference type="AlphaFoldDB" id="A0A7Z0D166"/>
<comment type="subcellular location">
    <subcellularLocation>
        <location evidence="1">Cell membrane</location>
        <topology evidence="1">Multi-pass membrane protein</topology>
    </subcellularLocation>
</comment>
<evidence type="ECO:0000256" key="6">
    <source>
        <dbReference type="ARBA" id="ARBA00022989"/>
    </source>
</evidence>
<feature type="transmembrane region" description="Helical" evidence="9">
    <location>
        <begin position="129"/>
        <end position="150"/>
    </location>
</feature>
<evidence type="ECO:0000313" key="11">
    <source>
        <dbReference type="EMBL" id="NYI65757.1"/>
    </source>
</evidence>
<protein>
    <submittedName>
        <fullName evidence="11">YNFM family putative membrane transporter</fullName>
    </submittedName>
</protein>
<proteinExistence type="inferred from homology"/>
<dbReference type="CDD" id="cd17324">
    <property type="entry name" value="MFS_NepI_like"/>
    <property type="match status" value="1"/>
</dbReference>
<feature type="transmembrane region" description="Helical" evidence="9">
    <location>
        <begin position="317"/>
        <end position="335"/>
    </location>
</feature>
<feature type="transmembrane region" description="Helical" evidence="9">
    <location>
        <begin position="40"/>
        <end position="60"/>
    </location>
</feature>
<dbReference type="SUPFAM" id="SSF103473">
    <property type="entry name" value="MFS general substrate transporter"/>
    <property type="match status" value="1"/>
</dbReference>
<feature type="transmembrane region" description="Helical" evidence="9">
    <location>
        <begin position="104"/>
        <end position="123"/>
    </location>
</feature>
<comment type="caution">
    <text evidence="11">The sequence shown here is derived from an EMBL/GenBank/DDBJ whole genome shotgun (WGS) entry which is preliminary data.</text>
</comment>
<sequence>MTSASSPGRTETGGTGTGYSKTGRWQGYTRGDKSLRDIRIALFLAGIATFALLYSTQAILPELSSAFSISTVQSTYSVSVSTIGLGIGLLIAGPLSEILGRTRLIHISLFAAAACGLVIAFAPSWNVLLLGRGIEGLVLAGLPAVAAVYLKEEVHAGLAAGATGLYIAGTALGGMLGRLVGAGLVEMAGTGWPAGGALAAWQVSLLGNGVMGLGCAIACLTLLPRSRGFVPAPKSVSYLAKQFVKVFTDPALLALYGIAAVMMGSFVGVYNTLGFRLEAAPFALSVGAAGLVFLVYPVGSVSSVLAGRIADKVGQRAVVPIAALVTIGGIALTLVGSLPVIIIGTAIMTAGFFATHGLASGWVAARASAGVGGAAQAASIYMVSYYIGSSIGGSVAGAVFAGLAWPGVAAMAVTLVAIAFVISLGLRSTKKLA</sequence>
<dbReference type="GO" id="GO:0005886">
    <property type="term" value="C:plasma membrane"/>
    <property type="evidence" value="ECO:0007669"/>
    <property type="project" value="UniProtKB-SubCell"/>
</dbReference>
<evidence type="ECO:0000256" key="5">
    <source>
        <dbReference type="ARBA" id="ARBA00022692"/>
    </source>
</evidence>
<organism evidence="11 12">
    <name type="scientific">Spelaeicoccus albus</name>
    <dbReference type="NCBI Taxonomy" id="1280376"/>
    <lineage>
        <taxon>Bacteria</taxon>
        <taxon>Bacillati</taxon>
        <taxon>Actinomycetota</taxon>
        <taxon>Actinomycetes</taxon>
        <taxon>Micrococcales</taxon>
        <taxon>Brevibacteriaceae</taxon>
        <taxon>Spelaeicoccus</taxon>
    </lineage>
</organism>
<dbReference type="PANTHER" id="PTHR43271">
    <property type="entry name" value="BLL2771 PROTEIN"/>
    <property type="match status" value="1"/>
</dbReference>
<evidence type="ECO:0000256" key="8">
    <source>
        <dbReference type="SAM" id="MobiDB-lite"/>
    </source>
</evidence>
<dbReference type="EMBL" id="JACBZP010000001">
    <property type="protein sequence ID" value="NYI65757.1"/>
    <property type="molecule type" value="Genomic_DNA"/>
</dbReference>